<gene>
    <name evidence="2" type="ORF">LCGC14_0907430</name>
</gene>
<comment type="caution">
    <text evidence="2">The sequence shown here is derived from an EMBL/GenBank/DDBJ whole genome shotgun (WGS) entry which is preliminary data.</text>
</comment>
<accession>A0A0F9NUM3</accession>
<reference evidence="2" key="1">
    <citation type="journal article" date="2015" name="Nature">
        <title>Complex archaea that bridge the gap between prokaryotes and eukaryotes.</title>
        <authorList>
            <person name="Spang A."/>
            <person name="Saw J.H."/>
            <person name="Jorgensen S.L."/>
            <person name="Zaremba-Niedzwiedzka K."/>
            <person name="Martijn J."/>
            <person name="Lind A.E."/>
            <person name="van Eijk R."/>
            <person name="Schleper C."/>
            <person name="Guy L."/>
            <person name="Ettema T.J."/>
        </authorList>
    </citation>
    <scope>NUCLEOTIDE SEQUENCE</scope>
</reference>
<sequence length="196" mass="22704">MPVINEIRKGTEIGYKGQAKHIWIACDVCAKCRWVQLRKGEPTRKLCLLCSNKTRYKAKGFKQRGKLSSNFKGGRKVNSKGYILVYVEPDSFFYPMADTKDYVREHRLVVAKALGRCLHIWEIVHHKHAKYPAGSVEDKQDNRYPENLQLVQEMQHNQITIFEKKIKHLEQRVTLLEAENVILRASGTKKASEPIK</sequence>
<organism evidence="2">
    <name type="scientific">marine sediment metagenome</name>
    <dbReference type="NCBI Taxonomy" id="412755"/>
    <lineage>
        <taxon>unclassified sequences</taxon>
        <taxon>metagenomes</taxon>
        <taxon>ecological metagenomes</taxon>
    </lineage>
</organism>
<name>A0A0F9NUM3_9ZZZZ</name>
<evidence type="ECO:0008006" key="3">
    <source>
        <dbReference type="Google" id="ProtNLM"/>
    </source>
</evidence>
<dbReference type="EMBL" id="LAZR01002995">
    <property type="protein sequence ID" value="KKN23200.1"/>
    <property type="molecule type" value="Genomic_DNA"/>
</dbReference>
<protein>
    <recommendedName>
        <fullName evidence="3">HNH nuclease domain-containing protein</fullName>
    </recommendedName>
</protein>
<keyword evidence="1" id="KW-0175">Coiled coil</keyword>
<feature type="coiled-coil region" evidence="1">
    <location>
        <begin position="159"/>
        <end position="186"/>
    </location>
</feature>
<evidence type="ECO:0000256" key="1">
    <source>
        <dbReference type="SAM" id="Coils"/>
    </source>
</evidence>
<evidence type="ECO:0000313" key="2">
    <source>
        <dbReference type="EMBL" id="KKN23200.1"/>
    </source>
</evidence>
<proteinExistence type="predicted"/>
<dbReference type="AlphaFoldDB" id="A0A0F9NUM3"/>